<dbReference type="InterPro" id="IPR002347">
    <property type="entry name" value="SDR_fam"/>
</dbReference>
<dbReference type="GO" id="GO:0005737">
    <property type="term" value="C:cytoplasm"/>
    <property type="evidence" value="ECO:0007669"/>
    <property type="project" value="TreeGrafter"/>
</dbReference>
<evidence type="ECO:0000313" key="3">
    <source>
        <dbReference type="EMBL" id="KAG2233066.1"/>
    </source>
</evidence>
<organism evidence="3 4">
    <name type="scientific">Thamnidium elegans</name>
    <dbReference type="NCBI Taxonomy" id="101142"/>
    <lineage>
        <taxon>Eukaryota</taxon>
        <taxon>Fungi</taxon>
        <taxon>Fungi incertae sedis</taxon>
        <taxon>Mucoromycota</taxon>
        <taxon>Mucoromycotina</taxon>
        <taxon>Mucoromycetes</taxon>
        <taxon>Mucorales</taxon>
        <taxon>Mucorineae</taxon>
        <taxon>Mucoraceae</taxon>
        <taxon>Thamnidium</taxon>
    </lineage>
</organism>
<comment type="caution">
    <text evidence="3">The sequence shown here is derived from an EMBL/GenBank/DDBJ whole genome shotgun (WGS) entry which is preliminary data.</text>
</comment>
<dbReference type="EMBL" id="JAEPRE010000091">
    <property type="protein sequence ID" value="KAG2233066.1"/>
    <property type="molecule type" value="Genomic_DNA"/>
</dbReference>
<accession>A0A8H7SQ33</accession>
<name>A0A8H7SQ33_9FUNG</name>
<keyword evidence="4" id="KW-1185">Reference proteome</keyword>
<keyword evidence="2" id="KW-0560">Oxidoreductase</keyword>
<reference evidence="3" key="1">
    <citation type="submission" date="2021-01" db="EMBL/GenBank/DDBJ databases">
        <title>Metabolic potential, ecology and presence of endohyphal bacteria is reflected in genomic diversity of Mucoromycotina.</title>
        <authorList>
            <person name="Muszewska A."/>
            <person name="Okrasinska A."/>
            <person name="Steczkiewicz K."/>
            <person name="Drgas O."/>
            <person name="Orlowska M."/>
            <person name="Perlinska-Lenart U."/>
            <person name="Aleksandrzak-Piekarczyk T."/>
            <person name="Szatraj K."/>
            <person name="Zielenkiewicz U."/>
            <person name="Pilsyk S."/>
            <person name="Malc E."/>
            <person name="Mieczkowski P."/>
            <person name="Kruszewska J.S."/>
            <person name="Biernat P."/>
            <person name="Pawlowska J."/>
        </authorList>
    </citation>
    <scope>NUCLEOTIDE SEQUENCE</scope>
    <source>
        <strain evidence="3">WA0000018081</strain>
    </source>
</reference>
<dbReference type="AlphaFoldDB" id="A0A8H7SQ33"/>
<dbReference type="Gene3D" id="3.40.50.720">
    <property type="entry name" value="NAD(P)-binding Rossmann-like Domain"/>
    <property type="match status" value="1"/>
</dbReference>
<protein>
    <submittedName>
        <fullName evidence="3">Uncharacterized protein</fullName>
    </submittedName>
</protein>
<proteinExistence type="inferred from homology"/>
<dbReference type="Proteomes" id="UP000613177">
    <property type="component" value="Unassembled WGS sequence"/>
</dbReference>
<evidence type="ECO:0000256" key="1">
    <source>
        <dbReference type="ARBA" id="ARBA00006484"/>
    </source>
</evidence>
<dbReference type="SUPFAM" id="SSF51735">
    <property type="entry name" value="NAD(P)-binding Rossmann-fold domains"/>
    <property type="match status" value="1"/>
</dbReference>
<comment type="similarity">
    <text evidence="1">Belongs to the short-chain dehydrogenases/reductases (SDR) family.</text>
</comment>
<dbReference type="GO" id="GO:0016616">
    <property type="term" value="F:oxidoreductase activity, acting on the CH-OH group of donors, NAD or NADP as acceptor"/>
    <property type="evidence" value="ECO:0007669"/>
    <property type="project" value="TreeGrafter"/>
</dbReference>
<evidence type="ECO:0000256" key="2">
    <source>
        <dbReference type="ARBA" id="ARBA00023002"/>
    </source>
</evidence>
<evidence type="ECO:0000313" key="4">
    <source>
        <dbReference type="Proteomes" id="UP000613177"/>
    </source>
</evidence>
<sequence>MYESNTLYARYDLELGIFSVNSIGVIEGSKVALMHMANRDGGSIVCIASIAGLYSILDTSAYNASKHVVVGYVRSCSILPVVCNIRINAATDLLDVCTISTTAGSFVEAMNAFPFATKTDVVKGVFTFSYKVSGNAEILIILSDGPKLNVPAPISALERYNAEQ</sequence>
<dbReference type="PANTHER" id="PTHR44229">
    <property type="entry name" value="15-HYDROXYPROSTAGLANDIN DEHYDROGENASE [NAD(+)]"/>
    <property type="match status" value="1"/>
</dbReference>
<dbReference type="PANTHER" id="PTHR44229:SF4">
    <property type="entry name" value="15-HYDROXYPROSTAGLANDIN DEHYDROGENASE [NAD(+)]"/>
    <property type="match status" value="1"/>
</dbReference>
<dbReference type="Pfam" id="PF00106">
    <property type="entry name" value="adh_short"/>
    <property type="match status" value="1"/>
</dbReference>
<dbReference type="InterPro" id="IPR036291">
    <property type="entry name" value="NAD(P)-bd_dom_sf"/>
</dbReference>
<gene>
    <name evidence="3" type="ORF">INT48_009866</name>
</gene>